<dbReference type="Gene3D" id="3.40.50.10320">
    <property type="entry name" value="LmbE-like"/>
    <property type="match status" value="1"/>
</dbReference>
<dbReference type="SUPFAM" id="SSF102588">
    <property type="entry name" value="LmbE-like"/>
    <property type="match status" value="1"/>
</dbReference>
<dbReference type="Proteomes" id="UP000034098">
    <property type="component" value="Unassembled WGS sequence"/>
</dbReference>
<dbReference type="GO" id="GO:0016811">
    <property type="term" value="F:hydrolase activity, acting on carbon-nitrogen (but not peptide) bonds, in linear amides"/>
    <property type="evidence" value="ECO:0007669"/>
    <property type="project" value="TreeGrafter"/>
</dbReference>
<dbReference type="InterPro" id="IPR029063">
    <property type="entry name" value="SAM-dependent_MTases_sf"/>
</dbReference>
<dbReference type="GO" id="GO:0032259">
    <property type="term" value="P:methylation"/>
    <property type="evidence" value="ECO:0007669"/>
    <property type="project" value="UniProtKB-KW"/>
</dbReference>
<keyword evidence="2" id="KW-0808">Transferase</keyword>
<dbReference type="Pfam" id="PF05401">
    <property type="entry name" value="NodS"/>
    <property type="match status" value="1"/>
</dbReference>
<dbReference type="InterPro" id="IPR003737">
    <property type="entry name" value="GlcNAc_PI_deacetylase-related"/>
</dbReference>
<evidence type="ECO:0000313" key="3">
    <source>
        <dbReference type="Proteomes" id="UP000034098"/>
    </source>
</evidence>
<dbReference type="OrthoDB" id="116799at2"/>
<dbReference type="GO" id="GO:0016137">
    <property type="term" value="P:glycoside metabolic process"/>
    <property type="evidence" value="ECO:0007669"/>
    <property type="project" value="UniProtKB-ARBA"/>
</dbReference>
<dbReference type="PATRIC" id="fig|69370.6.peg.1746"/>
<dbReference type="InterPro" id="IPR008715">
    <property type="entry name" value="SAM-MeTfrase_NodS-like"/>
</dbReference>
<name>A0A0M2HET3_MICTR</name>
<keyword evidence="1" id="KW-0862">Zinc</keyword>
<dbReference type="Gene3D" id="3.40.50.150">
    <property type="entry name" value="Vaccinia Virus protein VP39"/>
    <property type="match status" value="1"/>
</dbReference>
<keyword evidence="2" id="KW-0489">Methyltransferase</keyword>
<accession>A0A0M2HET3</accession>
<dbReference type="Pfam" id="PF02585">
    <property type="entry name" value="PIG-L"/>
    <property type="match status" value="1"/>
</dbReference>
<dbReference type="AlphaFoldDB" id="A0A0M2HET3"/>
<organism evidence="2 3">
    <name type="scientific">Microbacterium trichothecenolyticum</name>
    <name type="common">Aureobacterium trichothecenolyticum</name>
    <dbReference type="NCBI Taxonomy" id="69370"/>
    <lineage>
        <taxon>Bacteria</taxon>
        <taxon>Bacillati</taxon>
        <taxon>Actinomycetota</taxon>
        <taxon>Actinomycetes</taxon>
        <taxon>Micrococcales</taxon>
        <taxon>Microbacteriaceae</taxon>
        <taxon>Microbacterium</taxon>
    </lineage>
</organism>
<comment type="caution">
    <text evidence="2">The sequence shown here is derived from an EMBL/GenBank/DDBJ whole genome shotgun (WGS) entry which is preliminary data.</text>
</comment>
<sequence length="460" mass="51474">MSAAFSHLDAGTPESVWHDEFARRSLRPLDVQFEVLVVVAAHPDDETLGAGGLLHRAARIGARVVVVIATDGEASHPDSPTHDRDTLARLRRNEVTQAIAILAPDAEVHFLGLPDGLLNERKGHLRERLGAIFDIHRTANPRRVLVVAPWSQDRHRDHRIIAEVTSTIALHRRFTSLEYPVWAWHWGTVDDLPWDRVVVLPLADDELHAKRDALACHVSQISPLSEQPGDEVLLHLGMQDHFHRDIEVFLAAEPEDAQADSLDADWFEEFYRRNGDDPWGFESRWYEQRKRALLLAALPAPELGDVFEIGCATGLLTAQLAARAREVIAMDAATAAVEAARDRLAAETRVSVRQGRIPEDWPSGRFDTIIFSEVGYYLSPADLQHTLLLIEASLADHGHVVACHWRHTVAEYPQTGDEVHEALRSVPGWETASLHVERDFVLEVFARRPARSVAEMDGLV</sequence>
<keyword evidence="3" id="KW-1185">Reference proteome</keyword>
<dbReference type="SUPFAM" id="SSF53335">
    <property type="entry name" value="S-adenosyl-L-methionine-dependent methyltransferases"/>
    <property type="match status" value="1"/>
</dbReference>
<dbReference type="GO" id="GO:0009312">
    <property type="term" value="P:oligosaccharide biosynthetic process"/>
    <property type="evidence" value="ECO:0007669"/>
    <property type="project" value="InterPro"/>
</dbReference>
<evidence type="ECO:0000313" key="2">
    <source>
        <dbReference type="EMBL" id="KJL43221.1"/>
    </source>
</evidence>
<dbReference type="GO" id="GO:0046406">
    <property type="term" value="F:magnesium protoporphyrin IX methyltransferase activity"/>
    <property type="evidence" value="ECO:0007669"/>
    <property type="project" value="UniProtKB-EC"/>
</dbReference>
<proteinExistence type="predicted"/>
<gene>
    <name evidence="2" type="primary">bchM</name>
    <name evidence="2" type="ORF">RS82_01715</name>
</gene>
<dbReference type="EC" id="2.1.1.11" evidence="2"/>
<dbReference type="RefSeq" id="WP_052676748.1">
    <property type="nucleotide sequence ID" value="NZ_JYJA01000032.1"/>
</dbReference>
<dbReference type="InterPro" id="IPR024078">
    <property type="entry name" value="LmbE-like_dom_sf"/>
</dbReference>
<reference evidence="2 3" key="1">
    <citation type="submission" date="2015-02" db="EMBL/GenBank/DDBJ databases">
        <title>Draft genome sequences of ten Microbacterium spp. with emphasis on heavy metal contaminated environments.</title>
        <authorList>
            <person name="Corretto E."/>
        </authorList>
    </citation>
    <scope>NUCLEOTIDE SEQUENCE [LARGE SCALE GENOMIC DNA]</scope>
    <source>
        <strain evidence="2 3">DSM 8608</strain>
    </source>
</reference>
<evidence type="ECO:0000256" key="1">
    <source>
        <dbReference type="ARBA" id="ARBA00022833"/>
    </source>
</evidence>
<dbReference type="CDD" id="cd02440">
    <property type="entry name" value="AdoMet_MTases"/>
    <property type="match status" value="1"/>
</dbReference>
<protein>
    <submittedName>
        <fullName evidence="2">Magnesium-protoporphyrin O-methyltransferase</fullName>
        <ecNumber evidence="2">2.1.1.11</ecNumber>
    </submittedName>
</protein>
<dbReference type="PANTHER" id="PTHR12993">
    <property type="entry name" value="N-ACETYLGLUCOSAMINYL-PHOSPHATIDYLINOSITOL DE-N-ACETYLASE-RELATED"/>
    <property type="match status" value="1"/>
</dbReference>
<dbReference type="EMBL" id="JYJA01000032">
    <property type="protein sequence ID" value="KJL43221.1"/>
    <property type="molecule type" value="Genomic_DNA"/>
</dbReference>
<dbReference type="PANTHER" id="PTHR12993:SF29">
    <property type="entry name" value="BLR3841 PROTEIN"/>
    <property type="match status" value="1"/>
</dbReference>